<organism evidence="2 3">
    <name type="scientific">Heterocephalus glaber</name>
    <name type="common">Naked mole rat</name>
    <dbReference type="NCBI Taxonomy" id="10181"/>
    <lineage>
        <taxon>Eukaryota</taxon>
        <taxon>Metazoa</taxon>
        <taxon>Chordata</taxon>
        <taxon>Craniata</taxon>
        <taxon>Vertebrata</taxon>
        <taxon>Euteleostomi</taxon>
        <taxon>Mammalia</taxon>
        <taxon>Eutheria</taxon>
        <taxon>Euarchontoglires</taxon>
        <taxon>Glires</taxon>
        <taxon>Rodentia</taxon>
        <taxon>Hystricomorpha</taxon>
        <taxon>Bathyergidae</taxon>
        <taxon>Heterocephalus</taxon>
    </lineage>
</organism>
<name>G5C6E6_HETGA</name>
<feature type="compositionally biased region" description="Low complexity" evidence="1">
    <location>
        <begin position="235"/>
        <end position="246"/>
    </location>
</feature>
<evidence type="ECO:0000313" key="2">
    <source>
        <dbReference type="EMBL" id="EHB17107.1"/>
    </source>
</evidence>
<dbReference type="Pfam" id="PF15546">
    <property type="entry name" value="DUF4653"/>
    <property type="match status" value="1"/>
</dbReference>
<dbReference type="InParanoid" id="G5C6E6"/>
<dbReference type="Proteomes" id="UP000006813">
    <property type="component" value="Unassembled WGS sequence"/>
</dbReference>
<feature type="compositionally biased region" description="Polar residues" evidence="1">
    <location>
        <begin position="178"/>
        <end position="192"/>
    </location>
</feature>
<dbReference type="PANTHER" id="PTHR35673">
    <property type="entry name" value="UPF0500 PROTEIN C1ORF216"/>
    <property type="match status" value="1"/>
</dbReference>
<dbReference type="AlphaFoldDB" id="G5C6E6"/>
<accession>G5C6E6</accession>
<evidence type="ECO:0000256" key="1">
    <source>
        <dbReference type="SAM" id="MobiDB-lite"/>
    </source>
</evidence>
<feature type="region of interest" description="Disordered" evidence="1">
    <location>
        <begin position="165"/>
        <end position="255"/>
    </location>
</feature>
<dbReference type="eggNOG" id="ENOG502S1PX">
    <property type="taxonomic scope" value="Eukaryota"/>
</dbReference>
<sequence>MLRPLLPPRPWRSWGQEGDNDQSCSLEISQCLLQRGEPIVRKGLECVARNPNPTWKARVKPPEAGLAILALKKEPVHWGDDQRRGSIRAEFGSTKRRKRKSLEEEAGYCRPKEWYENDGQMFAIQPRLSEGGQFPGSMPPGVCQPELQPDSNSNFMEGAKDANENWHGMPGKVEPIPTRSSSESLSDNQALQASGLPEGVVRSPPEGAEIPGTEPEKNDDAITVCSPLEDNGYASSSLSIDSTSSSPEPACGTPLSPGPPDPLLLSVAHAVQQLQAQERYKEQEKEKHHVHLVMYRRLALLQWIRGLQHQLVDQQARLQDSFDTILDNRKELIRCLQQRAVPSRPQDQG</sequence>
<proteinExistence type="predicted"/>
<feature type="compositionally biased region" description="Pro residues" evidence="1">
    <location>
        <begin position="1"/>
        <end position="10"/>
    </location>
</feature>
<evidence type="ECO:0000313" key="3">
    <source>
        <dbReference type="Proteomes" id="UP000006813"/>
    </source>
</evidence>
<dbReference type="InterPro" id="IPR027812">
    <property type="entry name" value="DUF4653"/>
</dbReference>
<dbReference type="EMBL" id="JH173559">
    <property type="protein sequence ID" value="EHB17107.1"/>
    <property type="molecule type" value="Genomic_DNA"/>
</dbReference>
<dbReference type="FunCoup" id="G5C6E6">
    <property type="interactions" value="34"/>
</dbReference>
<feature type="region of interest" description="Disordered" evidence="1">
    <location>
        <begin position="1"/>
        <end position="22"/>
    </location>
</feature>
<dbReference type="PANTHER" id="PTHR35673:SF1">
    <property type="entry name" value="UPF0500 PROTEIN C1ORF216"/>
    <property type="match status" value="1"/>
</dbReference>
<protein>
    <submittedName>
        <fullName evidence="2">Uncharacterized protein</fullName>
    </submittedName>
</protein>
<reference evidence="2 3" key="1">
    <citation type="journal article" date="2011" name="Nature">
        <title>Genome sequencing reveals insights into physiology and longevity of the naked mole rat.</title>
        <authorList>
            <person name="Kim E.B."/>
            <person name="Fang X."/>
            <person name="Fushan A.A."/>
            <person name="Huang Z."/>
            <person name="Lobanov A.V."/>
            <person name="Han L."/>
            <person name="Marino S.M."/>
            <person name="Sun X."/>
            <person name="Turanov A.A."/>
            <person name="Yang P."/>
            <person name="Yim S.H."/>
            <person name="Zhao X."/>
            <person name="Kasaikina M.V."/>
            <person name="Stoletzki N."/>
            <person name="Peng C."/>
            <person name="Polak P."/>
            <person name="Xiong Z."/>
            <person name="Kiezun A."/>
            <person name="Zhu Y."/>
            <person name="Chen Y."/>
            <person name="Kryukov G.V."/>
            <person name="Zhang Q."/>
            <person name="Peshkin L."/>
            <person name="Yang L."/>
            <person name="Bronson R.T."/>
            <person name="Buffenstein R."/>
            <person name="Wang B."/>
            <person name="Han C."/>
            <person name="Li Q."/>
            <person name="Chen L."/>
            <person name="Zhao W."/>
            <person name="Sunyaev S.R."/>
            <person name="Park T.J."/>
            <person name="Zhang G."/>
            <person name="Wang J."/>
            <person name="Gladyshev V.N."/>
        </authorList>
    </citation>
    <scope>NUCLEOTIDE SEQUENCE [LARGE SCALE GENOMIC DNA]</scope>
</reference>
<gene>
    <name evidence="2" type="ORF">GW7_05397</name>
</gene>